<dbReference type="EMBL" id="AMGV01000014">
    <property type="protein sequence ID" value="KEF53280.1"/>
    <property type="molecule type" value="Genomic_DNA"/>
</dbReference>
<dbReference type="RefSeq" id="XP_013255870.1">
    <property type="nucleotide sequence ID" value="XM_013400416.1"/>
</dbReference>
<gene>
    <name evidence="4" type="ORF">A1O9_10728</name>
</gene>
<dbReference type="InterPro" id="IPR029058">
    <property type="entry name" value="AB_hydrolase_fold"/>
</dbReference>
<feature type="chain" id="PRO_5001681561" description="Serine aminopeptidase S33 domain-containing protein" evidence="2">
    <location>
        <begin position="18"/>
        <end position="310"/>
    </location>
</feature>
<dbReference type="GO" id="GO:0016787">
    <property type="term" value="F:hydrolase activity"/>
    <property type="evidence" value="ECO:0007669"/>
    <property type="project" value="UniProtKB-KW"/>
</dbReference>
<organism evidence="4 5">
    <name type="scientific">Exophiala aquamarina CBS 119918</name>
    <dbReference type="NCBI Taxonomy" id="1182545"/>
    <lineage>
        <taxon>Eukaryota</taxon>
        <taxon>Fungi</taxon>
        <taxon>Dikarya</taxon>
        <taxon>Ascomycota</taxon>
        <taxon>Pezizomycotina</taxon>
        <taxon>Eurotiomycetes</taxon>
        <taxon>Chaetothyriomycetidae</taxon>
        <taxon>Chaetothyriales</taxon>
        <taxon>Herpotrichiellaceae</taxon>
        <taxon>Exophiala</taxon>
    </lineage>
</organism>
<dbReference type="GeneID" id="25285632"/>
<dbReference type="PANTHER" id="PTHR43798:SF31">
    <property type="entry name" value="AB HYDROLASE SUPERFAMILY PROTEIN YCLE"/>
    <property type="match status" value="1"/>
</dbReference>
<dbReference type="InterPro" id="IPR022742">
    <property type="entry name" value="Hydrolase_4"/>
</dbReference>
<dbReference type="PANTHER" id="PTHR43798">
    <property type="entry name" value="MONOACYLGLYCEROL LIPASE"/>
    <property type="match status" value="1"/>
</dbReference>
<name>A0A072PCL8_9EURO</name>
<dbReference type="GO" id="GO:0016020">
    <property type="term" value="C:membrane"/>
    <property type="evidence" value="ECO:0007669"/>
    <property type="project" value="TreeGrafter"/>
</dbReference>
<dbReference type="SUPFAM" id="SSF53474">
    <property type="entry name" value="alpha/beta-Hydrolases"/>
    <property type="match status" value="1"/>
</dbReference>
<evidence type="ECO:0000256" key="2">
    <source>
        <dbReference type="SAM" id="SignalP"/>
    </source>
</evidence>
<dbReference type="InterPro" id="IPR050266">
    <property type="entry name" value="AB_hydrolase_sf"/>
</dbReference>
<reference evidence="4 5" key="1">
    <citation type="submission" date="2013-03" db="EMBL/GenBank/DDBJ databases">
        <title>The Genome Sequence of Exophiala aquamarina CBS 119918.</title>
        <authorList>
            <consortium name="The Broad Institute Genomics Platform"/>
            <person name="Cuomo C."/>
            <person name="de Hoog S."/>
            <person name="Gorbushina A."/>
            <person name="Walker B."/>
            <person name="Young S.K."/>
            <person name="Zeng Q."/>
            <person name="Gargeya S."/>
            <person name="Fitzgerald M."/>
            <person name="Haas B."/>
            <person name="Abouelleil A."/>
            <person name="Allen A.W."/>
            <person name="Alvarado L."/>
            <person name="Arachchi H.M."/>
            <person name="Berlin A.M."/>
            <person name="Chapman S.B."/>
            <person name="Gainer-Dewar J."/>
            <person name="Goldberg J."/>
            <person name="Griggs A."/>
            <person name="Gujja S."/>
            <person name="Hansen M."/>
            <person name="Howarth C."/>
            <person name="Imamovic A."/>
            <person name="Ireland A."/>
            <person name="Larimer J."/>
            <person name="McCowan C."/>
            <person name="Murphy C."/>
            <person name="Pearson M."/>
            <person name="Poon T.W."/>
            <person name="Priest M."/>
            <person name="Roberts A."/>
            <person name="Saif S."/>
            <person name="Shea T."/>
            <person name="Sisk P."/>
            <person name="Sykes S."/>
            <person name="Wortman J."/>
            <person name="Nusbaum C."/>
            <person name="Birren B."/>
        </authorList>
    </citation>
    <scope>NUCLEOTIDE SEQUENCE [LARGE SCALE GENOMIC DNA]</scope>
    <source>
        <strain evidence="4 5">CBS 119918</strain>
    </source>
</reference>
<evidence type="ECO:0000313" key="5">
    <source>
        <dbReference type="Proteomes" id="UP000027920"/>
    </source>
</evidence>
<dbReference type="Gene3D" id="3.40.50.1820">
    <property type="entry name" value="alpha/beta hydrolase"/>
    <property type="match status" value="1"/>
</dbReference>
<dbReference type="AlphaFoldDB" id="A0A072PCL8"/>
<proteinExistence type="predicted"/>
<keyword evidence="5" id="KW-1185">Reference proteome</keyword>
<keyword evidence="1" id="KW-0378">Hydrolase</keyword>
<dbReference type="HOGENOM" id="CLU_034763_1_0_1"/>
<dbReference type="Proteomes" id="UP000027920">
    <property type="component" value="Unassembled WGS sequence"/>
</dbReference>
<evidence type="ECO:0000313" key="4">
    <source>
        <dbReference type="EMBL" id="KEF53280.1"/>
    </source>
</evidence>
<dbReference type="Pfam" id="PF12146">
    <property type="entry name" value="Hydrolase_4"/>
    <property type="match status" value="1"/>
</dbReference>
<comment type="caution">
    <text evidence="4">The sequence shown here is derived from an EMBL/GenBank/DDBJ whole genome shotgun (WGS) entry which is preliminary data.</text>
</comment>
<evidence type="ECO:0000256" key="1">
    <source>
        <dbReference type="ARBA" id="ARBA00022801"/>
    </source>
</evidence>
<dbReference type="VEuPathDB" id="FungiDB:A1O9_10728"/>
<keyword evidence="2" id="KW-0732">Signal</keyword>
<accession>A0A072PCL8</accession>
<sequence length="310" mass="33892">MKYSLFSALCFAALSRSTPVKPTKSCKEYTIPLKVISENLKWALGEFESNEDMVEFSAASGRRDASTTFHPFTLPTLSETAIYTISGTYCEPVGEGDGTVILATHGAGYDRNYVDYAISQGHSIFYYDRLGTGKSDIISGYVAQISMQASILAELIPLVRSGKFSSPPSKLVLLGHSLGSVVSNTVLNSHPEMVDATILTGIAYNTSSTIPNQAKQLRLAKLQNPTKWETLDGYAVWMHIYSNNQDFFKVPYYERDVVQYAQDNQAPAALLENLSIRTSNVSSPGFTGPVMLNATGSFQGIDNFLSENVI</sequence>
<feature type="domain" description="Serine aminopeptidase S33" evidence="3">
    <location>
        <begin position="105"/>
        <end position="263"/>
    </location>
</feature>
<feature type="signal peptide" evidence="2">
    <location>
        <begin position="1"/>
        <end position="17"/>
    </location>
</feature>
<evidence type="ECO:0000259" key="3">
    <source>
        <dbReference type="Pfam" id="PF12146"/>
    </source>
</evidence>
<dbReference type="OrthoDB" id="190201at2759"/>
<protein>
    <recommendedName>
        <fullName evidence="3">Serine aminopeptidase S33 domain-containing protein</fullName>
    </recommendedName>
</protein>